<evidence type="ECO:0000313" key="6">
    <source>
        <dbReference type="EMBL" id="CAG6641589.1"/>
    </source>
</evidence>
<sequence length="291" mass="32102">MSFNTFGLESFLKLAQDAIKKEDDALVVFIHWLLVKNEFLCIGLGENVDVPDNVEKTEILPVGWNNFETYAIRYLDSAGKLFILRGLKNDVNIIFNFVRAENLNVSSVSFNSKEEVKSLSGRIDTMFPNYQDIGNRIQCNMITPQQREQSKDGSTQTRIVEPDRNRTECPPPQPIRDPLMIGGPCRPPRADPFNYGRSDLDPLANMGGTPGGGMLFDPFGHRGRVDPNAGLPGPGLPRGAVPPGARFDPFGPPDPDRDFGLRMPGRGSGPRLPGSGPNPDMLPPGYDDMFM</sequence>
<feature type="compositionally biased region" description="Low complexity" evidence="4">
    <location>
        <begin position="261"/>
        <end position="277"/>
    </location>
</feature>
<evidence type="ECO:0000256" key="4">
    <source>
        <dbReference type="SAM" id="MobiDB-lite"/>
    </source>
</evidence>
<dbReference type="InterPro" id="IPR021625">
    <property type="entry name" value="PI31_Prot_N"/>
</dbReference>
<evidence type="ECO:0000256" key="3">
    <source>
        <dbReference type="ARBA" id="ARBA00022942"/>
    </source>
</evidence>
<proteinExistence type="inferred from homology"/>
<protein>
    <recommendedName>
        <fullName evidence="2">Proteasome inhibitor PI31 subunit</fullName>
    </recommendedName>
</protein>
<organism evidence="6">
    <name type="scientific">Cacopsylla melanoneura</name>
    <dbReference type="NCBI Taxonomy" id="428564"/>
    <lineage>
        <taxon>Eukaryota</taxon>
        <taxon>Metazoa</taxon>
        <taxon>Ecdysozoa</taxon>
        <taxon>Arthropoda</taxon>
        <taxon>Hexapoda</taxon>
        <taxon>Insecta</taxon>
        <taxon>Pterygota</taxon>
        <taxon>Neoptera</taxon>
        <taxon>Paraneoptera</taxon>
        <taxon>Hemiptera</taxon>
        <taxon>Sternorrhyncha</taxon>
        <taxon>Psylloidea</taxon>
        <taxon>Psyllidae</taxon>
        <taxon>Psyllinae</taxon>
        <taxon>Cacopsylla</taxon>
    </lineage>
</organism>
<dbReference type="Pfam" id="PF11566">
    <property type="entry name" value="PI31_Prot_N"/>
    <property type="match status" value="1"/>
</dbReference>
<evidence type="ECO:0000259" key="5">
    <source>
        <dbReference type="Pfam" id="PF11566"/>
    </source>
</evidence>
<keyword evidence="3" id="KW-0647">Proteasome</keyword>
<dbReference type="GO" id="GO:0004866">
    <property type="term" value="F:endopeptidase inhibitor activity"/>
    <property type="evidence" value="ECO:0007669"/>
    <property type="project" value="InterPro"/>
</dbReference>
<evidence type="ECO:0000256" key="2">
    <source>
        <dbReference type="ARBA" id="ARBA00015575"/>
    </source>
</evidence>
<name>A0A8D8QZU3_9HEMI</name>
<feature type="region of interest" description="Disordered" evidence="4">
    <location>
        <begin position="145"/>
        <end position="183"/>
    </location>
</feature>
<dbReference type="Gene3D" id="3.40.1000.30">
    <property type="match status" value="1"/>
</dbReference>
<feature type="compositionally biased region" description="Polar residues" evidence="4">
    <location>
        <begin position="145"/>
        <end position="158"/>
    </location>
</feature>
<dbReference type="GO" id="GO:0000502">
    <property type="term" value="C:proteasome complex"/>
    <property type="evidence" value="ECO:0007669"/>
    <property type="project" value="UniProtKB-KW"/>
</dbReference>
<dbReference type="InterPro" id="IPR045128">
    <property type="entry name" value="PI31-like"/>
</dbReference>
<dbReference type="AlphaFoldDB" id="A0A8D8QZU3"/>
<dbReference type="GO" id="GO:0070628">
    <property type="term" value="F:proteasome binding"/>
    <property type="evidence" value="ECO:0007669"/>
    <property type="project" value="InterPro"/>
</dbReference>
<feature type="compositionally biased region" description="Low complexity" evidence="4">
    <location>
        <begin position="237"/>
        <end position="249"/>
    </location>
</feature>
<accession>A0A8D8QZU3</accession>
<feature type="domain" description="PI31 proteasome regulator N-terminal" evidence="5">
    <location>
        <begin position="16"/>
        <end position="151"/>
    </location>
</feature>
<feature type="region of interest" description="Disordered" evidence="4">
    <location>
        <begin position="228"/>
        <end position="291"/>
    </location>
</feature>
<dbReference type="PANTHER" id="PTHR13266">
    <property type="entry name" value="PROTEASOME INHIBITOR"/>
    <property type="match status" value="1"/>
</dbReference>
<reference evidence="6" key="1">
    <citation type="submission" date="2021-05" db="EMBL/GenBank/DDBJ databases">
        <authorList>
            <person name="Alioto T."/>
            <person name="Alioto T."/>
            <person name="Gomez Garrido J."/>
        </authorList>
    </citation>
    <scope>NUCLEOTIDE SEQUENCE</scope>
</reference>
<evidence type="ECO:0000256" key="1">
    <source>
        <dbReference type="ARBA" id="ARBA00006405"/>
    </source>
</evidence>
<dbReference type="GO" id="GO:0043161">
    <property type="term" value="P:proteasome-mediated ubiquitin-dependent protein catabolic process"/>
    <property type="evidence" value="ECO:0007669"/>
    <property type="project" value="InterPro"/>
</dbReference>
<dbReference type="PANTHER" id="PTHR13266:SF1">
    <property type="entry name" value="PROTEASOME INHIBITOR PI31 SUBUNIT"/>
    <property type="match status" value="1"/>
</dbReference>
<dbReference type="EMBL" id="HBUF01118194">
    <property type="protein sequence ID" value="CAG6641589.1"/>
    <property type="molecule type" value="Transcribed_RNA"/>
</dbReference>
<comment type="similarity">
    <text evidence="1">Belongs to the proteasome inhibitor PI31 family.</text>
</comment>